<dbReference type="EMBL" id="JAKKPZ010000138">
    <property type="protein sequence ID" value="KAI1700663.1"/>
    <property type="molecule type" value="Genomic_DNA"/>
</dbReference>
<reference evidence="2" key="1">
    <citation type="submission" date="2022-01" db="EMBL/GenBank/DDBJ databases">
        <title>Genome Sequence Resource for Two Populations of Ditylenchus destructor, the Migratory Endoparasitic Phytonematode.</title>
        <authorList>
            <person name="Zhang H."/>
            <person name="Lin R."/>
            <person name="Xie B."/>
        </authorList>
    </citation>
    <scope>NUCLEOTIDE SEQUENCE</scope>
    <source>
        <strain evidence="2">BazhouSP</strain>
    </source>
</reference>
<dbReference type="Proteomes" id="UP001201812">
    <property type="component" value="Unassembled WGS sequence"/>
</dbReference>
<evidence type="ECO:0000256" key="1">
    <source>
        <dbReference type="SAM" id="MobiDB-lite"/>
    </source>
</evidence>
<accession>A0AAD4MMU8</accession>
<evidence type="ECO:0000313" key="2">
    <source>
        <dbReference type="EMBL" id="KAI1700663.1"/>
    </source>
</evidence>
<feature type="compositionally biased region" description="Low complexity" evidence="1">
    <location>
        <begin position="237"/>
        <end position="250"/>
    </location>
</feature>
<gene>
    <name evidence="2" type="ORF">DdX_16583</name>
</gene>
<feature type="region of interest" description="Disordered" evidence="1">
    <location>
        <begin position="123"/>
        <end position="306"/>
    </location>
</feature>
<keyword evidence="3" id="KW-1185">Reference proteome</keyword>
<name>A0AAD4MMU8_9BILA</name>
<sequence>MPGSDSKPSGSQRDSSSSSSFPHDSGKGSSNSRNGEDDDEIEILSSTHNTRDSRRHSSAPMNRHSGSRSPQERFSAHLPRRMDYGNGRQNWEPAKIIYINGYMPVYKCDENYLNWATPNNAPFETKGFFKASNNNSKGGCSSRNDHKKSRRVSSSSSSSSSESSTSSSSTSSSESEKKDRKAKPSSSKKRKFGTKSKQSKSKSRESLDNCIGSKGSAGSGKRKKSKHRDSSKESSASKDSSVLTISSTSSPEKRKKPNKESKKDKHRNGSSDSRSSRSKKDKADSSRKHKYTVPFNVPEADSDGERVDWGKNWRIHEVFNGFFPDDSRIRGSARPQETKPGGYPDPKKFVKGGKFRRYGSKNGKNQAHAVTSLKPRQPYKSYLSDEYGYRNLPSSSSAYLPAPGHMQYYVSQALMHLPTYHLPGHGYSEMTV</sequence>
<evidence type="ECO:0000313" key="3">
    <source>
        <dbReference type="Proteomes" id="UP001201812"/>
    </source>
</evidence>
<feature type="compositionally biased region" description="Basic and acidic residues" evidence="1">
    <location>
        <begin position="70"/>
        <end position="83"/>
    </location>
</feature>
<dbReference type="AlphaFoldDB" id="A0AAD4MMU8"/>
<comment type="caution">
    <text evidence="2">The sequence shown here is derived from an EMBL/GenBank/DDBJ whole genome shotgun (WGS) entry which is preliminary data.</text>
</comment>
<feature type="compositionally biased region" description="Polar residues" evidence="1">
    <location>
        <begin position="131"/>
        <end position="142"/>
    </location>
</feature>
<feature type="compositionally biased region" description="Basic residues" evidence="1">
    <location>
        <begin position="349"/>
        <end position="359"/>
    </location>
</feature>
<feature type="compositionally biased region" description="Basic and acidic residues" evidence="1">
    <location>
        <begin position="258"/>
        <end position="269"/>
    </location>
</feature>
<proteinExistence type="predicted"/>
<feature type="region of interest" description="Disordered" evidence="1">
    <location>
        <begin position="1"/>
        <end position="91"/>
    </location>
</feature>
<feature type="region of interest" description="Disordered" evidence="1">
    <location>
        <begin position="326"/>
        <end position="367"/>
    </location>
</feature>
<protein>
    <submittedName>
        <fullName evidence="2">Uncharacterized protein</fullName>
    </submittedName>
</protein>
<feature type="compositionally biased region" description="Basic residues" evidence="1">
    <location>
        <begin position="180"/>
        <end position="201"/>
    </location>
</feature>
<feature type="compositionally biased region" description="Low complexity" evidence="1">
    <location>
        <begin position="1"/>
        <end position="30"/>
    </location>
</feature>
<feature type="compositionally biased region" description="Low complexity" evidence="1">
    <location>
        <begin position="153"/>
        <end position="173"/>
    </location>
</feature>
<organism evidence="2 3">
    <name type="scientific">Ditylenchus destructor</name>
    <dbReference type="NCBI Taxonomy" id="166010"/>
    <lineage>
        <taxon>Eukaryota</taxon>
        <taxon>Metazoa</taxon>
        <taxon>Ecdysozoa</taxon>
        <taxon>Nematoda</taxon>
        <taxon>Chromadorea</taxon>
        <taxon>Rhabditida</taxon>
        <taxon>Tylenchina</taxon>
        <taxon>Tylenchomorpha</taxon>
        <taxon>Sphaerularioidea</taxon>
        <taxon>Anguinidae</taxon>
        <taxon>Anguininae</taxon>
        <taxon>Ditylenchus</taxon>
    </lineage>
</organism>